<feature type="signal peptide" evidence="1">
    <location>
        <begin position="1"/>
        <end position="24"/>
    </location>
</feature>
<keyword evidence="1" id="KW-0732">Signal</keyword>
<dbReference type="PANTHER" id="PTHR36919:SF3">
    <property type="entry name" value="BLL5882 PROTEIN"/>
    <property type="match status" value="1"/>
</dbReference>
<feature type="chain" id="PRO_5014624769" description="DUF2147 domain-containing protein" evidence="1">
    <location>
        <begin position="25"/>
        <end position="149"/>
    </location>
</feature>
<name>A0A2M9XDG4_9LEPT</name>
<keyword evidence="4" id="KW-1185">Reference proteome</keyword>
<dbReference type="Gene3D" id="2.40.128.520">
    <property type="match status" value="1"/>
</dbReference>
<dbReference type="AlphaFoldDB" id="A0A2M9XDG4"/>
<reference evidence="3 4" key="1">
    <citation type="submission" date="2017-07" db="EMBL/GenBank/DDBJ databases">
        <title>Leptospira spp. isolated from tropical soils.</title>
        <authorList>
            <person name="Thibeaux R."/>
            <person name="Iraola G."/>
            <person name="Ferres I."/>
            <person name="Bierque E."/>
            <person name="Girault D."/>
            <person name="Soupe-Gilbert M.-E."/>
            <person name="Picardeau M."/>
            <person name="Goarant C."/>
        </authorList>
    </citation>
    <scope>NUCLEOTIDE SEQUENCE [LARGE SCALE GENOMIC DNA]</scope>
    <source>
        <strain evidence="3 4">MCA1-C-A1</strain>
    </source>
</reference>
<evidence type="ECO:0000256" key="1">
    <source>
        <dbReference type="SAM" id="SignalP"/>
    </source>
</evidence>
<dbReference type="InterPro" id="IPR019223">
    <property type="entry name" value="DUF2147"/>
</dbReference>
<dbReference type="PANTHER" id="PTHR36919">
    <property type="entry name" value="BLR1215 PROTEIN"/>
    <property type="match status" value="1"/>
</dbReference>
<evidence type="ECO:0000313" key="3">
    <source>
        <dbReference type="EMBL" id="PJZ25629.1"/>
    </source>
</evidence>
<protein>
    <recommendedName>
        <fullName evidence="2">DUF2147 domain-containing protein</fullName>
    </recommendedName>
</protein>
<organism evidence="3 4">
    <name type="scientific">Leptospira hartskeerlii</name>
    <dbReference type="NCBI Taxonomy" id="2023177"/>
    <lineage>
        <taxon>Bacteria</taxon>
        <taxon>Pseudomonadati</taxon>
        <taxon>Spirochaetota</taxon>
        <taxon>Spirochaetia</taxon>
        <taxon>Leptospirales</taxon>
        <taxon>Leptospiraceae</taxon>
        <taxon>Leptospira</taxon>
    </lineage>
</organism>
<dbReference type="Pfam" id="PF09917">
    <property type="entry name" value="DUF2147"/>
    <property type="match status" value="1"/>
</dbReference>
<sequence>MKKSLVLFVVLAAFLVGESTFADALPVVGKWKTIDDEDGKEKSVVELYEQGGKIYGKIASLRDPLDKDGKPKVCTKCEGADKDKPVIGLVIIKGLSLDDDEYTGGTIMDPNNGKTYKCKLKATDGGAKLNVRGFIGFALIGRTQTWLKK</sequence>
<accession>A0A2M9XDG4</accession>
<evidence type="ECO:0000259" key="2">
    <source>
        <dbReference type="Pfam" id="PF09917"/>
    </source>
</evidence>
<evidence type="ECO:0000313" key="4">
    <source>
        <dbReference type="Proteomes" id="UP000232196"/>
    </source>
</evidence>
<comment type="caution">
    <text evidence="3">The sequence shown here is derived from an EMBL/GenBank/DDBJ whole genome shotgun (WGS) entry which is preliminary data.</text>
</comment>
<gene>
    <name evidence="3" type="ORF">CH357_08195</name>
</gene>
<dbReference type="RefSeq" id="WP_100706274.1">
    <property type="nucleotide sequence ID" value="NZ_NPDL01000001.1"/>
</dbReference>
<feature type="domain" description="DUF2147" evidence="2">
    <location>
        <begin position="29"/>
        <end position="147"/>
    </location>
</feature>
<dbReference type="OrthoDB" id="9814399at2"/>
<dbReference type="EMBL" id="NPDN01000004">
    <property type="protein sequence ID" value="PJZ25629.1"/>
    <property type="molecule type" value="Genomic_DNA"/>
</dbReference>
<dbReference type="Proteomes" id="UP000232196">
    <property type="component" value="Unassembled WGS sequence"/>
</dbReference>
<proteinExistence type="predicted"/>